<dbReference type="PANTHER" id="PTHR10173:SF52">
    <property type="entry name" value="METHIONINE-R-SULFOXIDE REDUCTASE B1"/>
    <property type="match status" value="1"/>
</dbReference>
<dbReference type="InterPro" id="IPR002579">
    <property type="entry name" value="Met_Sox_Rdtase_MsrB_dom"/>
</dbReference>
<dbReference type="GO" id="GO:0033743">
    <property type="term" value="F:peptide-methionine (R)-S-oxide reductase activity"/>
    <property type="evidence" value="ECO:0007669"/>
    <property type="project" value="UniProtKB-EC"/>
</dbReference>
<dbReference type="RefSeq" id="WP_114563233.1">
    <property type="nucleotide sequence ID" value="NZ_CP031124.1"/>
</dbReference>
<keyword evidence="4" id="KW-0479">Metal-binding</keyword>
<dbReference type="KEGG" id="hyf:DTO96_101861"/>
<dbReference type="GO" id="GO:0005737">
    <property type="term" value="C:cytoplasm"/>
    <property type="evidence" value="ECO:0007669"/>
    <property type="project" value="TreeGrafter"/>
</dbReference>
<keyword evidence="5" id="KW-0862">Zinc</keyword>
<evidence type="ECO:0000256" key="6">
    <source>
        <dbReference type="ARBA" id="ARBA00023002"/>
    </source>
</evidence>
<gene>
    <name evidence="9" type="primary">msrB_1</name>
    <name evidence="9" type="ORF">DTO96_101861</name>
</gene>
<dbReference type="InterPro" id="IPR011057">
    <property type="entry name" value="Mss4-like_sf"/>
</dbReference>
<comment type="similarity">
    <text evidence="2">Belongs to the MsrB Met sulfoxide reductase family.</text>
</comment>
<dbReference type="SUPFAM" id="SSF51316">
    <property type="entry name" value="Mss4-like"/>
    <property type="match status" value="1"/>
</dbReference>
<dbReference type="Pfam" id="PF01641">
    <property type="entry name" value="SelR"/>
    <property type="match status" value="1"/>
</dbReference>
<dbReference type="EC" id="1.8.4.12" evidence="3"/>
<comment type="catalytic activity">
    <reaction evidence="7">
        <text>L-methionyl-[protein] + [thioredoxin]-disulfide + H2O = L-methionyl-(R)-S-oxide-[protein] + [thioredoxin]-dithiol</text>
        <dbReference type="Rhea" id="RHEA:24164"/>
        <dbReference type="Rhea" id="RHEA-COMP:10698"/>
        <dbReference type="Rhea" id="RHEA-COMP:10700"/>
        <dbReference type="Rhea" id="RHEA-COMP:12313"/>
        <dbReference type="Rhea" id="RHEA-COMP:12314"/>
        <dbReference type="ChEBI" id="CHEBI:15377"/>
        <dbReference type="ChEBI" id="CHEBI:16044"/>
        <dbReference type="ChEBI" id="CHEBI:29950"/>
        <dbReference type="ChEBI" id="CHEBI:45764"/>
        <dbReference type="ChEBI" id="CHEBI:50058"/>
        <dbReference type="EC" id="1.8.4.12"/>
    </reaction>
</comment>
<protein>
    <recommendedName>
        <fullName evidence="3">peptide-methionine (R)-S-oxide reductase</fullName>
        <ecNumber evidence="3">1.8.4.12</ecNumber>
    </recommendedName>
</protein>
<evidence type="ECO:0000256" key="1">
    <source>
        <dbReference type="ARBA" id="ARBA00001947"/>
    </source>
</evidence>
<evidence type="ECO:0000256" key="7">
    <source>
        <dbReference type="ARBA" id="ARBA00048488"/>
    </source>
</evidence>
<evidence type="ECO:0000256" key="2">
    <source>
        <dbReference type="ARBA" id="ARBA00007174"/>
    </source>
</evidence>
<evidence type="ECO:0000256" key="3">
    <source>
        <dbReference type="ARBA" id="ARBA00012499"/>
    </source>
</evidence>
<sequence length="184" mass="20391">MHSDYNRRQFLRHASLGVCGLVFVGIDAAAKPTVRQVWIVQVSASGQVSAPERIDAIIQSNAQWHAQLSQDAFDITRREGTEAPYTGKYWDQHGQGIYRCIGCDTALFNANTKFDSHTGWPSFWAPIASENVHNTVDTRLGMRRTAVNCSRCDAHLGHVFNDGPKPTGLRYCINSVALNFIALA</sequence>
<evidence type="ECO:0000259" key="8">
    <source>
        <dbReference type="PROSITE" id="PS51790"/>
    </source>
</evidence>
<organism evidence="9 10">
    <name type="scientific">Ephemeroptericola cinctiostellae</name>
    <dbReference type="NCBI Taxonomy" id="2268024"/>
    <lineage>
        <taxon>Bacteria</taxon>
        <taxon>Pseudomonadati</taxon>
        <taxon>Pseudomonadota</taxon>
        <taxon>Betaproteobacteria</taxon>
        <taxon>Burkholderiales</taxon>
        <taxon>Burkholderiaceae</taxon>
        <taxon>Ephemeroptericola</taxon>
    </lineage>
</organism>
<keyword evidence="10" id="KW-1185">Reference proteome</keyword>
<evidence type="ECO:0000256" key="5">
    <source>
        <dbReference type="ARBA" id="ARBA00022833"/>
    </source>
</evidence>
<dbReference type="PANTHER" id="PTHR10173">
    <property type="entry name" value="METHIONINE SULFOXIDE REDUCTASE"/>
    <property type="match status" value="1"/>
</dbReference>
<dbReference type="Proteomes" id="UP000252182">
    <property type="component" value="Chromosome"/>
</dbReference>
<dbReference type="NCBIfam" id="TIGR00357">
    <property type="entry name" value="peptide-methionine (R)-S-oxide reductase MsrB"/>
    <property type="match status" value="1"/>
</dbReference>
<feature type="domain" description="MsrB" evidence="8">
    <location>
        <begin position="61"/>
        <end position="183"/>
    </location>
</feature>
<keyword evidence="6 9" id="KW-0560">Oxidoreductase</keyword>
<evidence type="ECO:0000256" key="4">
    <source>
        <dbReference type="ARBA" id="ARBA00022723"/>
    </source>
</evidence>
<reference evidence="10" key="1">
    <citation type="submission" date="2018-07" db="EMBL/GenBank/DDBJ databases">
        <authorList>
            <person name="Kim H."/>
        </authorList>
    </citation>
    <scope>NUCLEOTIDE SEQUENCE [LARGE SCALE GENOMIC DNA]</scope>
    <source>
        <strain evidence="10">F02</strain>
    </source>
</reference>
<dbReference type="InterPro" id="IPR028427">
    <property type="entry name" value="Met_Sox_Rdtase_MsrB"/>
</dbReference>
<evidence type="ECO:0000313" key="9">
    <source>
        <dbReference type="EMBL" id="AXF86120.1"/>
    </source>
</evidence>
<dbReference type="GO" id="GO:0030091">
    <property type="term" value="P:protein repair"/>
    <property type="evidence" value="ECO:0007669"/>
    <property type="project" value="InterPro"/>
</dbReference>
<dbReference type="Gene3D" id="2.170.150.20">
    <property type="entry name" value="Peptide methionine sulfoxide reductase"/>
    <property type="match status" value="1"/>
</dbReference>
<dbReference type="GO" id="GO:0046872">
    <property type="term" value="F:metal ion binding"/>
    <property type="evidence" value="ECO:0007669"/>
    <property type="project" value="UniProtKB-KW"/>
</dbReference>
<comment type="cofactor">
    <cofactor evidence="1">
        <name>Zn(2+)</name>
        <dbReference type="ChEBI" id="CHEBI:29105"/>
    </cofactor>
</comment>
<dbReference type="OrthoDB" id="9785497at2"/>
<dbReference type="AlphaFoldDB" id="A0A345DCN2"/>
<evidence type="ECO:0000313" key="10">
    <source>
        <dbReference type="Proteomes" id="UP000252182"/>
    </source>
</evidence>
<proteinExistence type="inferred from homology"/>
<accession>A0A345DCN2</accession>
<dbReference type="FunFam" id="2.170.150.20:FF:000001">
    <property type="entry name" value="Peptide methionine sulfoxide reductase MsrB"/>
    <property type="match status" value="1"/>
</dbReference>
<dbReference type="PROSITE" id="PS51790">
    <property type="entry name" value="MSRB"/>
    <property type="match status" value="1"/>
</dbReference>
<dbReference type="GO" id="GO:0006979">
    <property type="term" value="P:response to oxidative stress"/>
    <property type="evidence" value="ECO:0007669"/>
    <property type="project" value="InterPro"/>
</dbReference>
<dbReference type="EMBL" id="CP031124">
    <property type="protein sequence ID" value="AXF86120.1"/>
    <property type="molecule type" value="Genomic_DNA"/>
</dbReference>
<name>A0A345DCN2_9BURK</name>